<dbReference type="EC" id="1.1.3.37" evidence="2"/>
<dbReference type="InterPro" id="IPR016169">
    <property type="entry name" value="FAD-bd_PCMH_sub2"/>
</dbReference>
<dbReference type="InterPro" id="IPR016166">
    <property type="entry name" value="FAD-bd_PCMH"/>
</dbReference>
<comment type="pathway">
    <text evidence="1">Cofactor biosynthesis; D-erythroascorbate biosynthesis; dehydro-D-arabinono-1,4-lactone from D-arabinose: step 2/2.</text>
</comment>
<dbReference type="GO" id="GO:0003885">
    <property type="term" value="F:D-arabinono-1,4-lactone oxidase activity"/>
    <property type="evidence" value="ECO:0007669"/>
    <property type="project" value="UniProtKB-EC"/>
</dbReference>
<evidence type="ECO:0000313" key="7">
    <source>
        <dbReference type="Proteomes" id="UP000070544"/>
    </source>
</evidence>
<evidence type="ECO:0000256" key="1">
    <source>
        <dbReference type="ARBA" id="ARBA00005083"/>
    </source>
</evidence>
<dbReference type="PANTHER" id="PTHR43762">
    <property type="entry name" value="L-GULONOLACTONE OXIDASE"/>
    <property type="match status" value="1"/>
</dbReference>
<gene>
    <name evidence="6" type="ORF">M427DRAFT_134127</name>
</gene>
<evidence type="ECO:0000259" key="5">
    <source>
        <dbReference type="PROSITE" id="PS51387"/>
    </source>
</evidence>
<keyword evidence="3" id="KW-0560">Oxidoreductase</keyword>
<sequence>MSAAFMGYGYYNMPTEADYTHLSNWSATRHVRTHNSLIHHPSSLEELEEIVAKAAKSGMKMRPVGSALSPNGIAFEELGMVQMALMDKVISVDPEKMECTVEAGIRIDQLVEALRPYNLTLPNYASIREQQVGGFTQVGAHGSGAAIAPADEYVVAMKLVTPEMVTLDIGVDKDPHLFHLARHAMGMLGIAAHLTLRLVPAHQLIERSFATTPDHVARMHTTWLSTNRHLRYHWIPHTDTVVVTAANPVGSDQATAFEESVPRAARVAPGAEGKPLVERAAELLGLYQELASQHPKALPPLPDDFASSGITYVTLRDRLYAVSPLDTPHVRRVNSAVASYHKNTPVCRVDWSDQILGFDCGGQQWVCEVAFQSGFEVAEDAGADYAIQAPVAGEEAKEASGSWSASIAHLLTRRQPPKSCLSTASVQRATALQNPTPDLVFISDLYQLIHDYQIPAHEPLEQRWTAPSASPISAAYSNPRSGGRPVFCWVGIMQYLPTLESGNEANEKERQAISQSFSAWRHMCGRHLWPAYGALEHWGKVEVPIDPMGRQRAAQRVKDRFGAAAVEEVGRWRGRVDPKGCLGNADVDALWPIVKGG</sequence>
<evidence type="ECO:0000256" key="2">
    <source>
        <dbReference type="ARBA" id="ARBA00013136"/>
    </source>
</evidence>
<evidence type="ECO:0000256" key="3">
    <source>
        <dbReference type="ARBA" id="ARBA00023002"/>
    </source>
</evidence>
<evidence type="ECO:0000256" key="4">
    <source>
        <dbReference type="ARBA" id="ARBA00033418"/>
    </source>
</evidence>
<dbReference type="GO" id="GO:0071949">
    <property type="term" value="F:FAD binding"/>
    <property type="evidence" value="ECO:0007669"/>
    <property type="project" value="InterPro"/>
</dbReference>
<dbReference type="OrthoDB" id="610608at2759"/>
<dbReference type="InterPro" id="IPR007173">
    <property type="entry name" value="ALO_C"/>
</dbReference>
<dbReference type="PROSITE" id="PS51387">
    <property type="entry name" value="FAD_PCMH"/>
    <property type="match status" value="1"/>
</dbReference>
<dbReference type="InterPro" id="IPR006094">
    <property type="entry name" value="Oxid_FAD_bind_N"/>
</dbReference>
<dbReference type="AlphaFoldDB" id="A0A139AI89"/>
<dbReference type="GO" id="GO:0016020">
    <property type="term" value="C:membrane"/>
    <property type="evidence" value="ECO:0007669"/>
    <property type="project" value="InterPro"/>
</dbReference>
<dbReference type="Gene3D" id="3.30.465.10">
    <property type="match status" value="1"/>
</dbReference>
<dbReference type="STRING" id="1344416.A0A139AI89"/>
<dbReference type="EMBL" id="KQ965752">
    <property type="protein sequence ID" value="KXS16522.1"/>
    <property type="molecule type" value="Genomic_DNA"/>
</dbReference>
<dbReference type="Pfam" id="PF04030">
    <property type="entry name" value="ALO"/>
    <property type="match status" value="1"/>
</dbReference>
<dbReference type="InterPro" id="IPR010031">
    <property type="entry name" value="FAD_lactone_oxidase-like"/>
</dbReference>
<dbReference type="InterPro" id="IPR036318">
    <property type="entry name" value="FAD-bd_PCMH-like_sf"/>
</dbReference>
<dbReference type="Pfam" id="PF01565">
    <property type="entry name" value="FAD_binding_4"/>
    <property type="match status" value="1"/>
</dbReference>
<dbReference type="UniPathway" id="UPA00771">
    <property type="reaction ID" value="UER00766"/>
</dbReference>
<organism evidence="6 7">
    <name type="scientific">Gonapodya prolifera (strain JEL478)</name>
    <name type="common">Monoblepharis prolifera</name>
    <dbReference type="NCBI Taxonomy" id="1344416"/>
    <lineage>
        <taxon>Eukaryota</taxon>
        <taxon>Fungi</taxon>
        <taxon>Fungi incertae sedis</taxon>
        <taxon>Chytridiomycota</taxon>
        <taxon>Chytridiomycota incertae sedis</taxon>
        <taxon>Monoblepharidomycetes</taxon>
        <taxon>Monoblepharidales</taxon>
        <taxon>Gonapodyaceae</taxon>
        <taxon>Gonapodya</taxon>
    </lineage>
</organism>
<name>A0A139AI89_GONPJ</name>
<dbReference type="InterPro" id="IPR016167">
    <property type="entry name" value="FAD-bd_PCMH_sub1"/>
</dbReference>
<evidence type="ECO:0000313" key="6">
    <source>
        <dbReference type="EMBL" id="KXS16522.1"/>
    </source>
</evidence>
<dbReference type="SUPFAM" id="SSF56176">
    <property type="entry name" value="FAD-binding/transporter-associated domain-like"/>
    <property type="match status" value="1"/>
</dbReference>
<dbReference type="Gene3D" id="3.30.43.10">
    <property type="entry name" value="Uridine Diphospho-n-acetylenolpyruvylglucosamine Reductase, domain 2"/>
    <property type="match status" value="1"/>
</dbReference>
<keyword evidence="7" id="KW-1185">Reference proteome</keyword>
<reference evidence="6 7" key="1">
    <citation type="journal article" date="2015" name="Genome Biol. Evol.">
        <title>Phylogenomic analyses indicate that early fungi evolved digesting cell walls of algal ancestors of land plants.</title>
        <authorList>
            <person name="Chang Y."/>
            <person name="Wang S."/>
            <person name="Sekimoto S."/>
            <person name="Aerts A.L."/>
            <person name="Choi C."/>
            <person name="Clum A."/>
            <person name="LaButti K.M."/>
            <person name="Lindquist E.A."/>
            <person name="Yee Ngan C."/>
            <person name="Ohm R.A."/>
            <person name="Salamov A.A."/>
            <person name="Grigoriev I.V."/>
            <person name="Spatafora J.W."/>
            <person name="Berbee M.L."/>
        </authorList>
    </citation>
    <scope>NUCLEOTIDE SEQUENCE [LARGE SCALE GENOMIC DNA]</scope>
    <source>
        <strain evidence="6 7">JEL478</strain>
    </source>
</reference>
<proteinExistence type="predicted"/>
<dbReference type="PANTHER" id="PTHR43762:SF1">
    <property type="entry name" value="D-ARABINONO-1,4-LACTONE OXIDASE"/>
    <property type="match status" value="1"/>
</dbReference>
<accession>A0A139AI89</accession>
<protein>
    <recommendedName>
        <fullName evidence="2">D-arabinono-1,4-lactone oxidase</fullName>
        <ecNumber evidence="2">1.1.3.37</ecNumber>
    </recommendedName>
    <alternativeName>
        <fullName evidence="4">L-galactono-gamma-lactone oxidase</fullName>
    </alternativeName>
</protein>
<feature type="domain" description="FAD-binding PCMH-type" evidence="5">
    <location>
        <begin position="31"/>
        <end position="201"/>
    </location>
</feature>
<dbReference type="Proteomes" id="UP000070544">
    <property type="component" value="Unassembled WGS sequence"/>
</dbReference>